<dbReference type="Pfam" id="PF00293">
    <property type="entry name" value="NUDIX"/>
    <property type="match status" value="1"/>
</dbReference>
<keyword evidence="2 4" id="KW-0378">Hydrolase</keyword>
<evidence type="ECO:0000256" key="2">
    <source>
        <dbReference type="ARBA" id="ARBA00022801"/>
    </source>
</evidence>
<dbReference type="PROSITE" id="PS51462">
    <property type="entry name" value="NUDIX"/>
    <property type="match status" value="1"/>
</dbReference>
<dbReference type="InterPro" id="IPR000086">
    <property type="entry name" value="NUDIX_hydrolase_dom"/>
</dbReference>
<dbReference type="PANTHER" id="PTHR43046">
    <property type="entry name" value="GDP-MANNOSE MANNOSYL HYDROLASE"/>
    <property type="match status" value="1"/>
</dbReference>
<evidence type="ECO:0000259" key="3">
    <source>
        <dbReference type="PROSITE" id="PS51462"/>
    </source>
</evidence>
<proteinExistence type="predicted"/>
<dbReference type="AlphaFoldDB" id="A0AAN1F1B2"/>
<comment type="cofactor">
    <cofactor evidence="1">
        <name>Mg(2+)</name>
        <dbReference type="ChEBI" id="CHEBI:18420"/>
    </cofactor>
</comment>
<keyword evidence="7" id="KW-1185">Reference proteome</keyword>
<dbReference type="EMBL" id="CP017065">
    <property type="protein sequence ID" value="ARY92939.1"/>
    <property type="molecule type" value="Genomic_DNA"/>
</dbReference>
<sequence length="163" mass="18462">MVIEEGDVLVQEKDDLRFQLNPHAKFDVRAAVLLIHDDQVLVTLEATSGFAIVPGGAVKFGETAAEAAGREVYEELRLKDVQPFLVGVLESFWEQPEQTYQQLILVHRLELSSAQAEAIVWQEGLKGQWLSFSEASRRMRPHALAEFMRPSEMFLHLVDHHKG</sequence>
<evidence type="ECO:0000313" key="5">
    <source>
        <dbReference type="EMBL" id="WNX28910.1"/>
    </source>
</evidence>
<dbReference type="InterPro" id="IPR015797">
    <property type="entry name" value="NUDIX_hydrolase-like_dom_sf"/>
</dbReference>
<gene>
    <name evidence="4" type="ORF">BGL52_00840</name>
    <name evidence="5" type="ORF">RWA16_00850</name>
</gene>
<name>A0AAN1F1B2_LACCA</name>
<dbReference type="EMBL" id="CP136128">
    <property type="protein sequence ID" value="WNX28910.1"/>
    <property type="molecule type" value="Genomic_DNA"/>
</dbReference>
<dbReference type="PROSITE" id="PS00893">
    <property type="entry name" value="NUDIX_BOX"/>
    <property type="match status" value="1"/>
</dbReference>
<protein>
    <submittedName>
        <fullName evidence="5">NUDIX domain-containing protein</fullName>
    </submittedName>
    <submittedName>
        <fullName evidence="4">NUDIX hydrolase</fullName>
    </submittedName>
</protein>
<dbReference type="GO" id="GO:0016787">
    <property type="term" value="F:hydrolase activity"/>
    <property type="evidence" value="ECO:0007669"/>
    <property type="project" value="UniProtKB-KW"/>
</dbReference>
<dbReference type="Gene3D" id="3.90.79.10">
    <property type="entry name" value="Nucleoside Triphosphate Pyrophosphohydrolase"/>
    <property type="match status" value="1"/>
</dbReference>
<organism evidence="4 6">
    <name type="scientific">Lacticaseibacillus casei</name>
    <name type="common">Lactobacillus casei</name>
    <dbReference type="NCBI Taxonomy" id="1582"/>
    <lineage>
        <taxon>Bacteria</taxon>
        <taxon>Bacillati</taxon>
        <taxon>Bacillota</taxon>
        <taxon>Bacilli</taxon>
        <taxon>Lactobacillales</taxon>
        <taxon>Lactobacillaceae</taxon>
        <taxon>Lacticaseibacillus</taxon>
    </lineage>
</organism>
<reference evidence="4 6" key="1">
    <citation type="journal article" date="2017" name="Front. Immunol.">
        <title>Complete Genome Sequence of Lactobacillus casei LC5, a Potential Probiotics for Atopic Dermatitis.</title>
        <authorList>
            <person name="Kang J."/>
            <person name="Chung W.H."/>
            <person name="Lim T.J."/>
            <person name="Whon T.W."/>
            <person name="Lim S."/>
            <person name="Nam Y.D."/>
        </authorList>
    </citation>
    <scope>NUCLEOTIDE SEQUENCE [LARGE SCALE GENOMIC DNA]</scope>
    <source>
        <strain evidence="4 6">LC5</strain>
    </source>
</reference>
<dbReference type="SUPFAM" id="SSF55811">
    <property type="entry name" value="Nudix"/>
    <property type="match status" value="1"/>
</dbReference>
<evidence type="ECO:0000313" key="7">
    <source>
        <dbReference type="Proteomes" id="UP001303564"/>
    </source>
</evidence>
<dbReference type="PANTHER" id="PTHR43046:SF14">
    <property type="entry name" value="MUTT_NUDIX FAMILY PROTEIN"/>
    <property type="match status" value="1"/>
</dbReference>
<dbReference type="Proteomes" id="UP000195609">
    <property type="component" value="Chromosome"/>
</dbReference>
<dbReference type="Proteomes" id="UP001303564">
    <property type="component" value="Chromosome"/>
</dbReference>
<reference evidence="5 7" key="2">
    <citation type="submission" date="2023-09" db="EMBL/GenBank/DDBJ databases">
        <title>Genomic characteristic of L. casei group strains isolated from clinical sources.</title>
        <authorList>
            <person name="Jarocki P."/>
        </authorList>
    </citation>
    <scope>NUCLEOTIDE SEQUENCE [LARGE SCALE GENOMIC DNA]</scope>
    <source>
        <strain evidence="5 7">LMG 24099</strain>
    </source>
</reference>
<evidence type="ECO:0000313" key="6">
    <source>
        <dbReference type="Proteomes" id="UP000195609"/>
    </source>
</evidence>
<feature type="domain" description="Nudix hydrolase" evidence="3">
    <location>
        <begin position="24"/>
        <end position="152"/>
    </location>
</feature>
<dbReference type="RefSeq" id="WP_191981864.1">
    <property type="nucleotide sequence ID" value="NZ_CP017065.1"/>
</dbReference>
<accession>A0AAN1F1B2</accession>
<dbReference type="InterPro" id="IPR020084">
    <property type="entry name" value="NUDIX_hydrolase_CS"/>
</dbReference>
<evidence type="ECO:0000313" key="4">
    <source>
        <dbReference type="EMBL" id="ARY92939.1"/>
    </source>
</evidence>
<evidence type="ECO:0000256" key="1">
    <source>
        <dbReference type="ARBA" id="ARBA00001946"/>
    </source>
</evidence>